<dbReference type="Pfam" id="PF00462">
    <property type="entry name" value="Glutaredoxin"/>
    <property type="match status" value="1"/>
</dbReference>
<proteinExistence type="predicted"/>
<dbReference type="EMBL" id="JBDFQZ010000005">
    <property type="protein sequence ID" value="KAK9726025.1"/>
    <property type="molecule type" value="Genomic_DNA"/>
</dbReference>
<gene>
    <name evidence="2" type="ORF">RND81_05G185200</name>
</gene>
<accession>A0AAW1KTN3</accession>
<comment type="caution">
    <text evidence="2">The sequence shown here is derived from an EMBL/GenBank/DDBJ whole genome shotgun (WGS) entry which is preliminary data.</text>
</comment>
<protein>
    <recommendedName>
        <fullName evidence="1">Glutaredoxin domain-containing protein</fullName>
    </recommendedName>
</protein>
<dbReference type="SUPFAM" id="SSF52833">
    <property type="entry name" value="Thioredoxin-like"/>
    <property type="match status" value="1"/>
</dbReference>
<dbReference type="InterPro" id="IPR002109">
    <property type="entry name" value="Glutaredoxin"/>
</dbReference>
<evidence type="ECO:0000313" key="3">
    <source>
        <dbReference type="Proteomes" id="UP001443914"/>
    </source>
</evidence>
<evidence type="ECO:0000313" key="2">
    <source>
        <dbReference type="EMBL" id="KAK9726025.1"/>
    </source>
</evidence>
<dbReference type="InterPro" id="IPR036249">
    <property type="entry name" value="Thioredoxin-like_sf"/>
</dbReference>
<name>A0AAW1KTN3_SAPOF</name>
<dbReference type="CDD" id="cd03031">
    <property type="entry name" value="GRX_GRX_like"/>
    <property type="match status" value="1"/>
</dbReference>
<dbReference type="Pfam" id="PF23733">
    <property type="entry name" value="GRXCR1-2_C"/>
    <property type="match status" value="1"/>
</dbReference>
<sequence length="443" mass="49061">MVPKTRSLSTHVVHHPAIKKGDTHHLVCLTSSTYGSLVVSDNNHCSSVENDVFSENLSPDSVINAWELMEGLEDDENEVKIHDNVDCGNDFMLKSLNLCHFNDEQKLPTLSLGSHLHDCGTFCDFDGAHKFPSSKLDMNLVDSGDDFKVKSVNLCDFDDFKVNSANVCQVKDVQTMHASKLGLNLSDSSMKLSDSYVFVKMPSEIVEEEVGFENAKPLWKHLSEESLLSKLDSSVGNAYEKALSSKKLGFEPSREGTKSVGSSPIVPKSMNMGLTTPVVSKIPSYNVVSKVCRNEDKIVLYFTSLRGIRKTYEDCSYVRMILKGFRVVVDERDISMDSSYRKELQNALVGKAISLPQLFIRGEHIGGVDDVKLLHETGELESILEGCPTKDCGSECECCGDARFVPCSNCYGSRKVFHEDEGQMKKCPYCNENGLVRCPGCCP</sequence>
<evidence type="ECO:0000259" key="1">
    <source>
        <dbReference type="Pfam" id="PF00462"/>
    </source>
</evidence>
<feature type="domain" description="Glutaredoxin" evidence="1">
    <location>
        <begin position="299"/>
        <end position="365"/>
    </location>
</feature>
<dbReference type="AlphaFoldDB" id="A0AAW1KTN3"/>
<dbReference type="PANTHER" id="PTHR45669">
    <property type="entry name" value="GLUTAREDOXIN DOMAIN-CONTAINING CYSTEINE-RICH PROTEIN CG12206-RELATED"/>
    <property type="match status" value="1"/>
</dbReference>
<dbReference type="Gene3D" id="3.40.30.10">
    <property type="entry name" value="Glutaredoxin"/>
    <property type="match status" value="1"/>
</dbReference>
<reference evidence="2" key="1">
    <citation type="submission" date="2024-03" db="EMBL/GenBank/DDBJ databases">
        <title>WGS assembly of Saponaria officinalis var. Norfolk2.</title>
        <authorList>
            <person name="Jenkins J."/>
            <person name="Shu S."/>
            <person name="Grimwood J."/>
            <person name="Barry K."/>
            <person name="Goodstein D."/>
            <person name="Schmutz J."/>
            <person name="Leebens-Mack J."/>
            <person name="Osbourn A."/>
        </authorList>
    </citation>
    <scope>NUCLEOTIDE SEQUENCE [LARGE SCALE GENOMIC DNA]</scope>
    <source>
        <strain evidence="2">JIC</strain>
    </source>
</reference>
<keyword evidence="3" id="KW-1185">Reference proteome</keyword>
<dbReference type="Proteomes" id="UP001443914">
    <property type="component" value="Unassembled WGS sequence"/>
</dbReference>
<dbReference type="PANTHER" id="PTHR45669:SF18">
    <property type="entry name" value="GLUTAREDOXIN FAMILY PROTEIN"/>
    <property type="match status" value="1"/>
</dbReference>
<organism evidence="2 3">
    <name type="scientific">Saponaria officinalis</name>
    <name type="common">Common soapwort</name>
    <name type="synonym">Lychnis saponaria</name>
    <dbReference type="NCBI Taxonomy" id="3572"/>
    <lineage>
        <taxon>Eukaryota</taxon>
        <taxon>Viridiplantae</taxon>
        <taxon>Streptophyta</taxon>
        <taxon>Embryophyta</taxon>
        <taxon>Tracheophyta</taxon>
        <taxon>Spermatophyta</taxon>
        <taxon>Magnoliopsida</taxon>
        <taxon>eudicotyledons</taxon>
        <taxon>Gunneridae</taxon>
        <taxon>Pentapetalae</taxon>
        <taxon>Caryophyllales</taxon>
        <taxon>Caryophyllaceae</taxon>
        <taxon>Caryophylleae</taxon>
        <taxon>Saponaria</taxon>
    </lineage>
</organism>
<dbReference type="PROSITE" id="PS51354">
    <property type="entry name" value="GLUTAREDOXIN_2"/>
    <property type="match status" value="1"/>
</dbReference>